<reference evidence="2" key="1">
    <citation type="submission" date="2023-03" db="UniProtKB">
        <authorList>
            <consortium name="WormBaseParasite"/>
        </authorList>
    </citation>
    <scope>IDENTIFICATION</scope>
</reference>
<name>A0A9J2PLJ8_ASCLU</name>
<keyword evidence="1" id="KW-1185">Reference proteome</keyword>
<dbReference type="AlphaFoldDB" id="A0A9J2PLJ8"/>
<accession>A0A9J2PLJ8</accession>
<protein>
    <submittedName>
        <fullName evidence="2">Uncharacterized protein</fullName>
    </submittedName>
</protein>
<proteinExistence type="predicted"/>
<organism evidence="1 2">
    <name type="scientific">Ascaris lumbricoides</name>
    <name type="common">Giant roundworm</name>
    <dbReference type="NCBI Taxonomy" id="6252"/>
    <lineage>
        <taxon>Eukaryota</taxon>
        <taxon>Metazoa</taxon>
        <taxon>Ecdysozoa</taxon>
        <taxon>Nematoda</taxon>
        <taxon>Chromadorea</taxon>
        <taxon>Rhabditida</taxon>
        <taxon>Spirurina</taxon>
        <taxon>Ascaridomorpha</taxon>
        <taxon>Ascaridoidea</taxon>
        <taxon>Ascarididae</taxon>
        <taxon>Ascaris</taxon>
    </lineage>
</organism>
<evidence type="ECO:0000313" key="1">
    <source>
        <dbReference type="Proteomes" id="UP000036681"/>
    </source>
</evidence>
<dbReference type="WBParaSite" id="ALUE_0001017901-mRNA-1">
    <property type="protein sequence ID" value="ALUE_0001017901-mRNA-1"/>
    <property type="gene ID" value="ALUE_0001017901"/>
</dbReference>
<dbReference type="Proteomes" id="UP000036681">
    <property type="component" value="Unplaced"/>
</dbReference>
<sequence length="114" mass="12680">MAADGSIPAVNNSRVCMQKFGLPRQGNGSFHPGTMASDVVDSKVTIVYHNSDYELAFPNCMDQCIHTTLPMMTIRIPLVLMLQVGMVLCCIPPPTTIHHRIGILLHSKRHFQHQ</sequence>
<evidence type="ECO:0000313" key="2">
    <source>
        <dbReference type="WBParaSite" id="ALUE_0001017901-mRNA-1"/>
    </source>
</evidence>